<evidence type="ECO:0000256" key="4">
    <source>
        <dbReference type="ARBA" id="ARBA00022496"/>
    </source>
</evidence>
<evidence type="ECO:0000256" key="1">
    <source>
        <dbReference type="ARBA" id="ARBA00004196"/>
    </source>
</evidence>
<evidence type="ECO:0000313" key="10">
    <source>
        <dbReference type="Proteomes" id="UP001163882"/>
    </source>
</evidence>
<evidence type="ECO:0000256" key="6">
    <source>
        <dbReference type="SAM" id="Coils"/>
    </source>
</evidence>
<evidence type="ECO:0000256" key="7">
    <source>
        <dbReference type="SAM" id="SignalP"/>
    </source>
</evidence>
<evidence type="ECO:0000256" key="5">
    <source>
        <dbReference type="ARBA" id="ARBA00022729"/>
    </source>
</evidence>
<keyword evidence="4" id="KW-0410">Iron transport</keyword>
<keyword evidence="4" id="KW-0408">Iron</keyword>
<sequence>MNAILSLALGAALALSSFPAIAQESRTFTDGTGTEIAVPANPQRIVTLHDSRLTVPLLELGVVPVGSHGRLAEDGTPFIRSSLEITGYDFANTDITFVGETPIDVEQVAALEPDLIIAPNWEEAGIDQLRTIAPTYVFDYGDITDEFEIYQKLAELAGVEDRLETLEARYAEQIAMIRALVDDPADITVNVIQPRQGQIRVWNTYFSLGKVLRDVGFSFPEAVDGIGQTDVADFSAEVLPELDADFIFITYPLKAFGQTPADTDAGMAEVLPGWCDVLHACRNSQVIYLPRSVASSTAYEALGQMAQAVGSHIVGRNFVSMPE</sequence>
<comment type="similarity">
    <text evidence="2">Belongs to the bacterial solute-binding protein 8 family.</text>
</comment>
<feature type="signal peptide" evidence="7">
    <location>
        <begin position="1"/>
        <end position="22"/>
    </location>
</feature>
<accession>A0ABY6IUP7</accession>
<dbReference type="InterPro" id="IPR051313">
    <property type="entry name" value="Bact_iron-sidero_bind"/>
</dbReference>
<dbReference type="RefSeq" id="WP_264226736.1">
    <property type="nucleotide sequence ID" value="NZ_CP107716.1"/>
</dbReference>
<dbReference type="Proteomes" id="UP001163882">
    <property type="component" value="Chromosome"/>
</dbReference>
<dbReference type="InterPro" id="IPR002491">
    <property type="entry name" value="ABC_transptr_periplasmic_BD"/>
</dbReference>
<proteinExistence type="inferred from homology"/>
<protein>
    <submittedName>
        <fullName evidence="9">ABC transporter substrate-binding protein</fullName>
    </submittedName>
</protein>
<gene>
    <name evidence="9" type="ORF">OF122_05135</name>
</gene>
<dbReference type="PANTHER" id="PTHR30532">
    <property type="entry name" value="IRON III DICITRATE-BINDING PERIPLASMIC PROTEIN"/>
    <property type="match status" value="1"/>
</dbReference>
<dbReference type="Pfam" id="PF01497">
    <property type="entry name" value="Peripla_BP_2"/>
    <property type="match status" value="1"/>
</dbReference>
<keyword evidence="10" id="KW-1185">Reference proteome</keyword>
<keyword evidence="4" id="KW-0406">Ion transport</keyword>
<evidence type="ECO:0000259" key="8">
    <source>
        <dbReference type="PROSITE" id="PS50983"/>
    </source>
</evidence>
<dbReference type="PROSITE" id="PS50983">
    <property type="entry name" value="FE_B12_PBP"/>
    <property type="match status" value="1"/>
</dbReference>
<feature type="chain" id="PRO_5046093840" evidence="7">
    <location>
        <begin position="23"/>
        <end position="323"/>
    </location>
</feature>
<evidence type="ECO:0000313" key="9">
    <source>
        <dbReference type="EMBL" id="UYQ73149.1"/>
    </source>
</evidence>
<name>A0ABY6IUP7_9HYPH</name>
<dbReference type="PANTHER" id="PTHR30532:SF25">
    <property type="entry name" value="IRON(III) DICITRATE-BINDING PERIPLASMIC PROTEIN"/>
    <property type="match status" value="1"/>
</dbReference>
<keyword evidence="6" id="KW-0175">Coiled coil</keyword>
<feature type="domain" description="Fe/B12 periplasmic-binding" evidence="8">
    <location>
        <begin position="45"/>
        <end position="317"/>
    </location>
</feature>
<organism evidence="9 10">
    <name type="scientific">Pelagibacterium flavum</name>
    <dbReference type="NCBI Taxonomy" id="2984530"/>
    <lineage>
        <taxon>Bacteria</taxon>
        <taxon>Pseudomonadati</taxon>
        <taxon>Pseudomonadota</taxon>
        <taxon>Alphaproteobacteria</taxon>
        <taxon>Hyphomicrobiales</taxon>
        <taxon>Devosiaceae</taxon>
        <taxon>Pelagibacterium</taxon>
    </lineage>
</organism>
<reference evidence="9" key="1">
    <citation type="submission" date="2022-10" db="EMBL/GenBank/DDBJ databases">
        <title>YIM 151497 complete genome.</title>
        <authorList>
            <person name="Chen X."/>
        </authorList>
    </citation>
    <scope>NUCLEOTIDE SEQUENCE</scope>
    <source>
        <strain evidence="9">YIM 151497</strain>
    </source>
</reference>
<dbReference type="SUPFAM" id="SSF53807">
    <property type="entry name" value="Helical backbone' metal receptor"/>
    <property type="match status" value="1"/>
</dbReference>
<feature type="coiled-coil region" evidence="6">
    <location>
        <begin position="149"/>
        <end position="183"/>
    </location>
</feature>
<keyword evidence="5 7" id="KW-0732">Signal</keyword>
<evidence type="ECO:0000256" key="2">
    <source>
        <dbReference type="ARBA" id="ARBA00008814"/>
    </source>
</evidence>
<keyword evidence="3" id="KW-0813">Transport</keyword>
<dbReference type="Gene3D" id="3.40.50.1980">
    <property type="entry name" value="Nitrogenase molybdenum iron protein domain"/>
    <property type="match status" value="2"/>
</dbReference>
<comment type="subcellular location">
    <subcellularLocation>
        <location evidence="1">Cell envelope</location>
    </subcellularLocation>
</comment>
<evidence type="ECO:0000256" key="3">
    <source>
        <dbReference type="ARBA" id="ARBA00022448"/>
    </source>
</evidence>
<dbReference type="EMBL" id="CP107716">
    <property type="protein sequence ID" value="UYQ73149.1"/>
    <property type="molecule type" value="Genomic_DNA"/>
</dbReference>